<dbReference type="InterPro" id="IPR050279">
    <property type="entry name" value="Plant_def-hormone_signal"/>
</dbReference>
<dbReference type="FunFam" id="3.30.530.20:FF:000007">
    <property type="entry name" value="Major pollen allergen Bet v 1-A"/>
    <property type="match status" value="1"/>
</dbReference>
<dbReference type="GO" id="GO:0005634">
    <property type="term" value="C:nucleus"/>
    <property type="evidence" value="ECO:0000318"/>
    <property type="project" value="GO_Central"/>
</dbReference>
<evidence type="ECO:0000259" key="2">
    <source>
        <dbReference type="SMART" id="SM01037"/>
    </source>
</evidence>
<reference evidence="5" key="2">
    <citation type="submission" date="2017-02" db="EMBL/GenBank/DDBJ databases">
        <title>Sunflower complete genome.</title>
        <authorList>
            <person name="Langlade N."/>
            <person name="Munos S."/>
        </authorList>
    </citation>
    <scope>NUCLEOTIDE SEQUENCE [LARGE SCALE GENOMIC DNA]</scope>
    <source>
        <tissue evidence="5">Leaves</tissue>
    </source>
</reference>
<proteinExistence type="inferred from homology"/>
<reference evidence="3 6" key="1">
    <citation type="journal article" date="2017" name="Nature">
        <title>The sunflower genome provides insights into oil metabolism, flowering and Asterid evolution.</title>
        <authorList>
            <person name="Badouin H."/>
            <person name="Gouzy J."/>
            <person name="Grassa C.J."/>
            <person name="Murat F."/>
            <person name="Staton S.E."/>
            <person name="Cottret L."/>
            <person name="Lelandais-Briere C."/>
            <person name="Owens G.L."/>
            <person name="Carrere S."/>
            <person name="Mayjonade B."/>
            <person name="Legrand L."/>
            <person name="Gill N."/>
            <person name="Kane N.C."/>
            <person name="Bowers J.E."/>
            <person name="Hubner S."/>
            <person name="Bellec A."/>
            <person name="Berard A."/>
            <person name="Berges H."/>
            <person name="Blanchet N."/>
            <person name="Boniface M.C."/>
            <person name="Brunel D."/>
            <person name="Catrice O."/>
            <person name="Chaidir N."/>
            <person name="Claudel C."/>
            <person name="Donnadieu C."/>
            <person name="Faraut T."/>
            <person name="Fievet G."/>
            <person name="Helmstetter N."/>
            <person name="King M."/>
            <person name="Knapp S.J."/>
            <person name="Lai Z."/>
            <person name="Le Paslier M.C."/>
            <person name="Lippi Y."/>
            <person name="Lorenzon L."/>
            <person name="Mandel J.R."/>
            <person name="Marage G."/>
            <person name="Marchand G."/>
            <person name="Marquand E."/>
            <person name="Bret-Mestries E."/>
            <person name="Morien E."/>
            <person name="Nambeesan S."/>
            <person name="Nguyen T."/>
            <person name="Pegot-Espagnet P."/>
            <person name="Pouilly N."/>
            <person name="Raftis F."/>
            <person name="Sallet E."/>
            <person name="Schiex T."/>
            <person name="Thomas J."/>
            <person name="Vandecasteele C."/>
            <person name="Vares D."/>
            <person name="Vear F."/>
            <person name="Vautrin S."/>
            <person name="Crespi M."/>
            <person name="Mangin B."/>
            <person name="Burke J.M."/>
            <person name="Salse J."/>
            <person name="Munos S."/>
            <person name="Vincourt P."/>
            <person name="Rieseberg L.H."/>
            <person name="Langlade N.B."/>
        </authorList>
    </citation>
    <scope>NUCLEOTIDE SEQUENCE [LARGE SCALE GENOMIC DNA]</scope>
    <source>
        <strain evidence="6">cv. SF193</strain>
        <tissue evidence="3">Leaves</tissue>
    </source>
</reference>
<dbReference type="GO" id="GO:0004864">
    <property type="term" value="F:protein phosphatase inhibitor activity"/>
    <property type="evidence" value="ECO:0000318"/>
    <property type="project" value="GO_Central"/>
</dbReference>
<evidence type="ECO:0000313" key="5">
    <source>
        <dbReference type="EMBL" id="OTG08287.1"/>
    </source>
</evidence>
<dbReference type="EMBL" id="MNCJ02000326">
    <property type="protein sequence ID" value="KAF5781957.1"/>
    <property type="molecule type" value="Genomic_DNA"/>
</dbReference>
<dbReference type="Gene3D" id="3.30.530.20">
    <property type="match status" value="1"/>
</dbReference>
<evidence type="ECO:0000313" key="4">
    <source>
        <dbReference type="EMBL" id="OTG08286.1"/>
    </source>
</evidence>
<dbReference type="GO" id="GO:0006952">
    <property type="term" value="P:defense response"/>
    <property type="evidence" value="ECO:0007669"/>
    <property type="project" value="InterPro"/>
</dbReference>
<dbReference type="InterPro" id="IPR024949">
    <property type="entry name" value="Bet_v_I_allergen"/>
</dbReference>
<dbReference type="OMA" id="FDYSIVG"/>
<dbReference type="InterPro" id="IPR023393">
    <property type="entry name" value="START-like_dom_sf"/>
</dbReference>
<reference evidence="3" key="3">
    <citation type="submission" date="2020-06" db="EMBL/GenBank/DDBJ databases">
        <title>Helianthus annuus Genome sequencing and assembly Release 2.</title>
        <authorList>
            <person name="Gouzy J."/>
            <person name="Langlade N."/>
            <person name="Munos S."/>
        </authorList>
    </citation>
    <scope>NUCLEOTIDE SEQUENCE</scope>
    <source>
        <tissue evidence="3">Leaves</tissue>
    </source>
</reference>
<dbReference type="AlphaFoldDB" id="A0A251TAV2"/>
<dbReference type="SMART" id="SM01037">
    <property type="entry name" value="Bet_v_1"/>
    <property type="match status" value="1"/>
</dbReference>
<evidence type="ECO:0000313" key="3">
    <source>
        <dbReference type="EMBL" id="KAF5781957.1"/>
    </source>
</evidence>
<sequence length="155" mass="16828">MDVASMEVEITSSLSASKLFKMLSDFDTIAPKVIPQTYKSIALMQGDGGVGSIKSVTFGNGTTWKQKIDAIDTSNLSVSYTLFDGDASSDIMDTATHHIKCISSANGGSVYKHTCFIKCKGDAKITDDFINLSKESMTDTFKALESYVIDHPEIY</sequence>
<dbReference type="PANTHER" id="PTHR31213:SF208">
    <property type="entry name" value="START-LIKE DOMAIN, BET V I TYPE ALLERGEN-RELATED"/>
    <property type="match status" value="1"/>
</dbReference>
<dbReference type="CDD" id="cd07816">
    <property type="entry name" value="Bet_v1-like"/>
    <property type="match status" value="1"/>
</dbReference>
<dbReference type="Gramene" id="mRNA:HanXRQr2_Chr11g0489911">
    <property type="protein sequence ID" value="mRNA:HanXRQr2_Chr11g0489911"/>
    <property type="gene ID" value="HanXRQr2_Chr11g0489911"/>
</dbReference>
<protein>
    <submittedName>
        <fullName evidence="3 5">Bet v I/Major latex protein</fullName>
    </submittedName>
    <submittedName>
        <fullName evidence="4">Putative START-like domain, Major latex protein domain, Bet v I type allergen</fullName>
    </submittedName>
</protein>
<dbReference type="PRINTS" id="PR00634">
    <property type="entry name" value="BETALLERGEN"/>
</dbReference>
<dbReference type="GO" id="GO:0009738">
    <property type="term" value="P:abscisic acid-activated signaling pathway"/>
    <property type="evidence" value="ECO:0000318"/>
    <property type="project" value="GO_Central"/>
</dbReference>
<dbReference type="Pfam" id="PF00407">
    <property type="entry name" value="Bet_v_1"/>
    <property type="match status" value="1"/>
</dbReference>
<keyword evidence="6" id="KW-1185">Reference proteome</keyword>
<evidence type="ECO:0000313" key="6">
    <source>
        <dbReference type="Proteomes" id="UP000215914"/>
    </source>
</evidence>
<feature type="domain" description="Bet v I/Major latex protein" evidence="2">
    <location>
        <begin position="1"/>
        <end position="151"/>
    </location>
</feature>
<dbReference type="Proteomes" id="UP000215914">
    <property type="component" value="Chromosome 11"/>
</dbReference>
<dbReference type="GO" id="GO:0038023">
    <property type="term" value="F:signaling receptor activity"/>
    <property type="evidence" value="ECO:0000318"/>
    <property type="project" value="GO_Central"/>
</dbReference>
<gene>
    <name evidence="4" type="ORF">HannXRQ_Chr11g0339971</name>
    <name evidence="5" type="ORF">HannXRQ_Chr11g0339981</name>
    <name evidence="3" type="ORF">HanXRQr2_Chr11g0489911</name>
</gene>
<comment type="similarity">
    <text evidence="1">Belongs to the BetVI family.</text>
</comment>
<dbReference type="SUPFAM" id="SSF55961">
    <property type="entry name" value="Bet v1-like"/>
    <property type="match status" value="1"/>
</dbReference>
<dbReference type="PANTHER" id="PTHR31213">
    <property type="entry name" value="OS08G0374000 PROTEIN-RELATED"/>
    <property type="match status" value="1"/>
</dbReference>
<dbReference type="InterPro" id="IPR000916">
    <property type="entry name" value="Bet_v_I/MLP"/>
</dbReference>
<dbReference type="EMBL" id="CM007900">
    <property type="protein sequence ID" value="OTG08287.1"/>
    <property type="molecule type" value="Genomic_DNA"/>
</dbReference>
<accession>A0A251TAV2</accession>
<dbReference type="GO" id="GO:0010427">
    <property type="term" value="F:abscisic acid binding"/>
    <property type="evidence" value="ECO:0000318"/>
    <property type="project" value="GO_Central"/>
</dbReference>
<dbReference type="OrthoDB" id="1879545at2759"/>
<name>A0A251TAV2_HELAN</name>
<organism evidence="5 6">
    <name type="scientific">Helianthus annuus</name>
    <name type="common">Common sunflower</name>
    <dbReference type="NCBI Taxonomy" id="4232"/>
    <lineage>
        <taxon>Eukaryota</taxon>
        <taxon>Viridiplantae</taxon>
        <taxon>Streptophyta</taxon>
        <taxon>Embryophyta</taxon>
        <taxon>Tracheophyta</taxon>
        <taxon>Spermatophyta</taxon>
        <taxon>Magnoliopsida</taxon>
        <taxon>eudicotyledons</taxon>
        <taxon>Gunneridae</taxon>
        <taxon>Pentapetalae</taxon>
        <taxon>asterids</taxon>
        <taxon>campanulids</taxon>
        <taxon>Asterales</taxon>
        <taxon>Asteraceae</taxon>
        <taxon>Asteroideae</taxon>
        <taxon>Heliantheae alliance</taxon>
        <taxon>Heliantheae</taxon>
        <taxon>Helianthus</taxon>
    </lineage>
</organism>
<dbReference type="GO" id="GO:0005737">
    <property type="term" value="C:cytoplasm"/>
    <property type="evidence" value="ECO:0000318"/>
    <property type="project" value="GO_Central"/>
</dbReference>
<evidence type="ECO:0000256" key="1">
    <source>
        <dbReference type="ARBA" id="ARBA00009744"/>
    </source>
</evidence>
<dbReference type="EMBL" id="CM007900">
    <property type="protein sequence ID" value="OTG08286.1"/>
    <property type="molecule type" value="Genomic_DNA"/>
</dbReference>